<evidence type="ECO:0000256" key="4">
    <source>
        <dbReference type="ARBA" id="ARBA00012417"/>
    </source>
</evidence>
<dbReference type="InterPro" id="IPR041336">
    <property type="entry name" value="DNApol_Exo"/>
</dbReference>
<keyword evidence="7" id="KW-0548">Nucleotidyltransferase</keyword>
<dbReference type="GO" id="GO:0003887">
    <property type="term" value="F:DNA-directed DNA polymerase activity"/>
    <property type="evidence" value="ECO:0007669"/>
    <property type="project" value="UniProtKB-KW"/>
</dbReference>
<dbReference type="PRINTS" id="PR00867">
    <property type="entry name" value="DNAPOLG"/>
</dbReference>
<sequence>MMYLRLFSCRLCAGSARHRTIVQKPSVRLMCSSHNLHNAAKKSQESIGASVRYNPVHIQMLPESLHQQIFKNVHPRVPSAKELEKVVRHLSSFELWNKKVKELPSVDLKLPELFGKNIDEHFRKLAISQSRPYVDLVKWLLTCDMPEKPKRWLFSPGWTRYDPDTGVMESVPHPTECIVVFDVEVLMSEGAFPTMATAVTPKAWYSWCSKRLIEDDSQNDKTSPALDDFIPLETDSGQRFDKVQWLPRLVIGHNVGFDRSFIKEQYYIQSTQLRFVDTMSMHIAVSGLTSLQRVLYMASKTGSRRKEVVEHEMDQALFGTNASTYWMKQSSMNNLSDVYQLYCKGEPLDKSQRDVFVEGSMLDVRSHFQDLMTYCAGDVIATLSIFKKVWPLFQERFPHPVTLAGMLEMGTAYLPINNNWSKYIDQSDKVYSSLQQEISDVLKKLAEEGCSLLKDQSYKDNVWLWDLDWTVRQFKYKKNPKKTKSSGDAQPKQILADKQPHMVGYPNWYRDLCPKQSELKKGARPEPTKITTQRRVTPKLLSLMWDGYPLHYNDTHGWGYLVPNMYQLDDDDKSEIVSDDEDGEELSPSQFPLKSLLTVVADTRPKWVEMMFNYKPDTKKADQVLEDLHRNTGEENAADLWPKYRSVNQANKTHLDPMVSQPGVGPYHDILPGCDYYKLPHKDGDKKRVGNPLAKDFLSKIEEGVLRCYHGNDAEIVLKCSKMCSYWKNNMERISDKQYTEDNRSGAIIPRVITAGTVTRRAVESTWLTASNAYVDRIGSELKAMIQSPPGYKFVGADVDSQELWIASILGDAHFAGLHGCTGFGWMTLQGNKNEGTDLHSRTAQLIGITRDHAKVFNYGRIYGAGVRFAEQLLRQFNHQLTQQEARRKARVMYESTKGRKVKRILRSDDDDEEEFMFNYWEGGSESSMFNKLEEIAMSREPKTPVLGCKISKALEPQNVAGDFMTSRVNWVVQSSAVDYLHLMLVCMRWLLTMYQIDGRFSISIHDEVRYLVKSDDCYRAALALQITNLLTRAMFAYKLNMNDLPQSVAFFSAVDIDSCLRKEVTLDCITPSNPEGLSKGYGIQQGEALTIYDVLEKTKGNLKKSAVDDLDSDANVIQHISKQLL</sequence>
<dbReference type="SMART" id="SM00482">
    <property type="entry name" value="POLAc"/>
    <property type="match status" value="1"/>
</dbReference>
<evidence type="ECO:0000256" key="12">
    <source>
        <dbReference type="ARBA" id="ARBA00023128"/>
    </source>
</evidence>
<keyword evidence="11" id="KW-0238">DNA-binding</keyword>
<dbReference type="InterPro" id="IPR043502">
    <property type="entry name" value="DNA/RNA_pol_sf"/>
</dbReference>
<dbReference type="InterPro" id="IPR001098">
    <property type="entry name" value="DNA-dir_DNA_pol_A_palm_dom"/>
</dbReference>
<evidence type="ECO:0000256" key="10">
    <source>
        <dbReference type="ARBA" id="ARBA00022932"/>
    </source>
</evidence>
<dbReference type="FunFam" id="3.30.420.390:FF:000001">
    <property type="entry name" value="DNA polymerase gamma, catalytic subunit"/>
    <property type="match status" value="1"/>
</dbReference>
<comment type="caution">
    <text evidence="16">The sequence shown here is derived from an EMBL/GenBank/DDBJ whole genome shotgun (WGS) entry which is preliminary data.</text>
</comment>
<accession>A0AAD9JDB7</accession>
<evidence type="ECO:0000256" key="11">
    <source>
        <dbReference type="ARBA" id="ARBA00023125"/>
    </source>
</evidence>
<dbReference type="InterPro" id="IPR019760">
    <property type="entry name" value="DNA-dir_DNA_pol_A_CS"/>
</dbReference>
<evidence type="ECO:0000256" key="13">
    <source>
        <dbReference type="ARBA" id="ARBA00023271"/>
    </source>
</evidence>
<keyword evidence="10" id="KW-0239">DNA-directed DNA polymerase</keyword>
<dbReference type="EC" id="2.7.7.7" evidence="4"/>
<gene>
    <name evidence="16" type="ORF">LSH36_378g02066</name>
</gene>
<proteinExistence type="inferred from homology"/>
<keyword evidence="12" id="KW-0496">Mitochondrion</keyword>
<name>A0AAD9JDB7_9ANNE</name>
<dbReference type="SUPFAM" id="SSF53098">
    <property type="entry name" value="Ribonuclease H-like"/>
    <property type="match status" value="1"/>
</dbReference>
<dbReference type="Gene3D" id="1.10.150.20">
    <property type="entry name" value="5' to 3' exonuclease, C-terminal subdomain"/>
    <property type="match status" value="1"/>
</dbReference>
<dbReference type="Pfam" id="PF00476">
    <property type="entry name" value="DNA_pol_A"/>
    <property type="match status" value="1"/>
</dbReference>
<dbReference type="SUPFAM" id="SSF56672">
    <property type="entry name" value="DNA/RNA polymerases"/>
    <property type="match status" value="1"/>
</dbReference>
<dbReference type="GO" id="GO:0003677">
    <property type="term" value="F:DNA binding"/>
    <property type="evidence" value="ECO:0007669"/>
    <property type="project" value="UniProtKB-KW"/>
</dbReference>
<dbReference type="Proteomes" id="UP001208570">
    <property type="component" value="Unassembled WGS sequence"/>
</dbReference>
<organism evidence="16 17">
    <name type="scientific">Paralvinella palmiformis</name>
    <dbReference type="NCBI Taxonomy" id="53620"/>
    <lineage>
        <taxon>Eukaryota</taxon>
        <taxon>Metazoa</taxon>
        <taxon>Spiralia</taxon>
        <taxon>Lophotrochozoa</taxon>
        <taxon>Annelida</taxon>
        <taxon>Polychaeta</taxon>
        <taxon>Sedentaria</taxon>
        <taxon>Canalipalpata</taxon>
        <taxon>Terebellida</taxon>
        <taxon>Terebelliformia</taxon>
        <taxon>Alvinellidae</taxon>
        <taxon>Paralvinella</taxon>
    </lineage>
</organism>
<protein>
    <recommendedName>
        <fullName evidence="5">DNA polymerase subunit gamma-1</fullName>
        <ecNumber evidence="4">2.7.7.7</ecNumber>
    </recommendedName>
    <alternativeName>
        <fullName evidence="14">Mitochondrial DNA polymerase catalytic subunit</fullName>
    </alternativeName>
</protein>
<evidence type="ECO:0000256" key="3">
    <source>
        <dbReference type="ARBA" id="ARBA00007705"/>
    </source>
</evidence>
<dbReference type="InterPro" id="IPR002297">
    <property type="entry name" value="DNA-dir_DNA_pol_A_mt"/>
</dbReference>
<comment type="cofactor">
    <cofactor evidence="1">
        <name>Mg(2+)</name>
        <dbReference type="ChEBI" id="CHEBI:18420"/>
    </cofactor>
</comment>
<dbReference type="Gene3D" id="3.30.70.370">
    <property type="match status" value="1"/>
</dbReference>
<dbReference type="EMBL" id="JAODUP010000378">
    <property type="protein sequence ID" value="KAK2151039.1"/>
    <property type="molecule type" value="Genomic_DNA"/>
</dbReference>
<evidence type="ECO:0000256" key="8">
    <source>
        <dbReference type="ARBA" id="ARBA00022705"/>
    </source>
</evidence>
<dbReference type="GO" id="GO:0005760">
    <property type="term" value="C:gamma DNA polymerase complex"/>
    <property type="evidence" value="ECO:0007669"/>
    <property type="project" value="InterPro"/>
</dbReference>
<evidence type="ECO:0000259" key="15">
    <source>
        <dbReference type="SMART" id="SM00482"/>
    </source>
</evidence>
<keyword evidence="8" id="KW-0235">DNA replication</keyword>
<evidence type="ECO:0000256" key="7">
    <source>
        <dbReference type="ARBA" id="ARBA00022695"/>
    </source>
</evidence>
<dbReference type="FunFam" id="1.10.150.20:FF:000024">
    <property type="entry name" value="DNA polymerase gamma, catalytic subunit"/>
    <property type="match status" value="1"/>
</dbReference>
<dbReference type="PANTHER" id="PTHR10267">
    <property type="entry name" value="DNA POLYMERASE SUBUNIT GAMMA-1"/>
    <property type="match status" value="1"/>
</dbReference>
<dbReference type="FunFam" id="3.30.420.390:FF:000002">
    <property type="entry name" value="DNA polymerase gamma, catalytic subunit"/>
    <property type="match status" value="1"/>
</dbReference>
<evidence type="ECO:0000256" key="6">
    <source>
        <dbReference type="ARBA" id="ARBA00022679"/>
    </source>
</evidence>
<dbReference type="GO" id="GO:0008408">
    <property type="term" value="F:3'-5' exonuclease activity"/>
    <property type="evidence" value="ECO:0007669"/>
    <property type="project" value="TreeGrafter"/>
</dbReference>
<comment type="similarity">
    <text evidence="3">Belongs to the DNA polymerase type-A family.</text>
</comment>
<comment type="subcellular location">
    <subcellularLocation>
        <location evidence="2">Mitochondrion matrix</location>
        <location evidence="2">Mitochondrion nucleoid</location>
    </subcellularLocation>
</comment>
<dbReference type="Gene3D" id="3.30.420.390">
    <property type="match status" value="2"/>
</dbReference>
<keyword evidence="6" id="KW-0808">Transferase</keyword>
<keyword evidence="9" id="KW-0460">Magnesium</keyword>
<dbReference type="PANTHER" id="PTHR10267:SF0">
    <property type="entry name" value="DNA POLYMERASE SUBUNIT GAMMA-1"/>
    <property type="match status" value="1"/>
</dbReference>
<keyword evidence="13" id="KW-1135">Mitochondrion nucleoid</keyword>
<feature type="domain" description="DNA-directed DNA polymerase family A palm" evidence="15">
    <location>
        <begin position="779"/>
        <end position="1017"/>
    </location>
</feature>
<evidence type="ECO:0000256" key="14">
    <source>
        <dbReference type="ARBA" id="ARBA00031966"/>
    </source>
</evidence>
<dbReference type="Pfam" id="PF18136">
    <property type="entry name" value="DNApol_Exo"/>
    <property type="match status" value="1"/>
</dbReference>
<evidence type="ECO:0000313" key="16">
    <source>
        <dbReference type="EMBL" id="KAK2151039.1"/>
    </source>
</evidence>
<evidence type="ECO:0000256" key="1">
    <source>
        <dbReference type="ARBA" id="ARBA00001946"/>
    </source>
</evidence>
<evidence type="ECO:0000256" key="2">
    <source>
        <dbReference type="ARBA" id="ARBA00004436"/>
    </source>
</evidence>
<reference evidence="16" key="1">
    <citation type="journal article" date="2023" name="Mol. Biol. Evol.">
        <title>Third-Generation Sequencing Reveals the Adaptive Role of the Epigenome in Three Deep-Sea Polychaetes.</title>
        <authorList>
            <person name="Perez M."/>
            <person name="Aroh O."/>
            <person name="Sun Y."/>
            <person name="Lan Y."/>
            <person name="Juniper S.K."/>
            <person name="Young C.R."/>
            <person name="Angers B."/>
            <person name="Qian P.Y."/>
        </authorList>
    </citation>
    <scope>NUCLEOTIDE SEQUENCE</scope>
    <source>
        <strain evidence="16">P08H-3</strain>
    </source>
</reference>
<dbReference type="PROSITE" id="PS00447">
    <property type="entry name" value="DNA_POLYMERASE_A"/>
    <property type="match status" value="1"/>
</dbReference>
<keyword evidence="17" id="KW-1185">Reference proteome</keyword>
<dbReference type="AlphaFoldDB" id="A0AAD9JDB7"/>
<evidence type="ECO:0000256" key="9">
    <source>
        <dbReference type="ARBA" id="ARBA00022842"/>
    </source>
</evidence>
<evidence type="ECO:0000313" key="17">
    <source>
        <dbReference type="Proteomes" id="UP001208570"/>
    </source>
</evidence>
<evidence type="ECO:0000256" key="5">
    <source>
        <dbReference type="ARBA" id="ARBA00015350"/>
    </source>
</evidence>
<dbReference type="GO" id="GO:0042645">
    <property type="term" value="C:mitochondrial nucleoid"/>
    <property type="evidence" value="ECO:0007669"/>
    <property type="project" value="UniProtKB-SubCell"/>
</dbReference>
<dbReference type="GO" id="GO:0006264">
    <property type="term" value="P:mitochondrial DNA replication"/>
    <property type="evidence" value="ECO:0007669"/>
    <property type="project" value="TreeGrafter"/>
</dbReference>
<dbReference type="InterPro" id="IPR012337">
    <property type="entry name" value="RNaseH-like_sf"/>
</dbReference>